<evidence type="ECO:0000313" key="18">
    <source>
        <dbReference type="EMBL" id="RRJ84339.1"/>
    </source>
</evidence>
<dbReference type="InterPro" id="IPR045229">
    <property type="entry name" value="TPP_enz"/>
</dbReference>
<feature type="domain" description="Thiamine pyrophosphate enzyme TPP-binding" evidence="16">
    <location>
        <begin position="374"/>
        <end position="522"/>
    </location>
</feature>
<comment type="catalytic activity">
    <reaction evidence="13 14">
        <text>2 pyruvate + H(+) = (2S)-2-acetolactate + CO2</text>
        <dbReference type="Rhea" id="RHEA:25249"/>
        <dbReference type="ChEBI" id="CHEBI:15361"/>
        <dbReference type="ChEBI" id="CHEBI:15378"/>
        <dbReference type="ChEBI" id="CHEBI:16526"/>
        <dbReference type="ChEBI" id="CHEBI:58476"/>
        <dbReference type="EC" id="2.2.1.6"/>
    </reaction>
</comment>
<dbReference type="FunFam" id="3.40.50.970:FF:000007">
    <property type="entry name" value="Acetolactate synthase"/>
    <property type="match status" value="1"/>
</dbReference>
<dbReference type="EMBL" id="QWEZ01000001">
    <property type="protein sequence ID" value="RRJ84339.1"/>
    <property type="molecule type" value="Genomic_DNA"/>
</dbReference>
<evidence type="ECO:0000259" key="17">
    <source>
        <dbReference type="Pfam" id="PF02776"/>
    </source>
</evidence>
<dbReference type="InterPro" id="IPR039368">
    <property type="entry name" value="AHAS_TPP"/>
</dbReference>
<keyword evidence="11 14" id="KW-0786">Thiamine pyrophosphate</keyword>
<dbReference type="FunFam" id="3.40.50.1220:FF:000008">
    <property type="entry name" value="Acetolactate synthase"/>
    <property type="match status" value="1"/>
</dbReference>
<dbReference type="GO" id="GO:0050660">
    <property type="term" value="F:flavin adenine dinucleotide binding"/>
    <property type="evidence" value="ECO:0007669"/>
    <property type="project" value="InterPro"/>
</dbReference>
<dbReference type="GO" id="GO:0005948">
    <property type="term" value="C:acetolactate synthase complex"/>
    <property type="evidence" value="ECO:0007669"/>
    <property type="project" value="TreeGrafter"/>
</dbReference>
<dbReference type="AlphaFoldDB" id="A0A3P3VS57"/>
<evidence type="ECO:0000256" key="6">
    <source>
        <dbReference type="ARBA" id="ARBA00022630"/>
    </source>
</evidence>
<dbReference type="InterPro" id="IPR012000">
    <property type="entry name" value="Thiamin_PyroP_enz_cen_dom"/>
</dbReference>
<dbReference type="PANTHER" id="PTHR18968:SF142">
    <property type="entry name" value="ACETOLACTATE SYNTHASE"/>
    <property type="match status" value="1"/>
</dbReference>
<gene>
    <name evidence="18" type="ORF">D0544_04310</name>
</gene>
<keyword evidence="9" id="KW-0274">FAD</keyword>
<evidence type="ECO:0000256" key="8">
    <source>
        <dbReference type="ARBA" id="ARBA00022723"/>
    </source>
</evidence>
<dbReference type="Gene3D" id="3.40.50.970">
    <property type="match status" value="2"/>
</dbReference>
<keyword evidence="7 14" id="KW-0808">Transferase</keyword>
<feature type="domain" description="Thiamine pyrophosphate enzyme central" evidence="15">
    <location>
        <begin position="186"/>
        <end position="321"/>
    </location>
</feature>
<organism evidence="18 19">
    <name type="scientific">Aestuariirhabdus litorea</name>
    <dbReference type="NCBI Taxonomy" id="2528527"/>
    <lineage>
        <taxon>Bacteria</taxon>
        <taxon>Pseudomonadati</taxon>
        <taxon>Pseudomonadota</taxon>
        <taxon>Gammaproteobacteria</taxon>
        <taxon>Oceanospirillales</taxon>
        <taxon>Aestuariirhabdaceae</taxon>
        <taxon>Aestuariirhabdus</taxon>
    </lineage>
</organism>
<dbReference type="CDD" id="cd02015">
    <property type="entry name" value="TPP_AHAS"/>
    <property type="match status" value="1"/>
</dbReference>
<dbReference type="GO" id="GO:0009099">
    <property type="term" value="P:L-valine biosynthetic process"/>
    <property type="evidence" value="ECO:0007669"/>
    <property type="project" value="UniProtKB-UniPathway"/>
</dbReference>
<feature type="domain" description="Thiamine pyrophosphate enzyme N-terminal TPP-binding" evidence="17">
    <location>
        <begin position="1"/>
        <end position="116"/>
    </location>
</feature>
<dbReference type="InterPro" id="IPR012846">
    <property type="entry name" value="Acetolactate_synth_lsu"/>
</dbReference>
<evidence type="ECO:0000256" key="11">
    <source>
        <dbReference type="ARBA" id="ARBA00023052"/>
    </source>
</evidence>
<keyword evidence="19" id="KW-1185">Reference proteome</keyword>
<evidence type="ECO:0000256" key="9">
    <source>
        <dbReference type="ARBA" id="ARBA00022827"/>
    </source>
</evidence>
<keyword evidence="12 14" id="KW-0100">Branched-chain amino acid biosynthesis</keyword>
<evidence type="ECO:0000256" key="1">
    <source>
        <dbReference type="ARBA" id="ARBA00004974"/>
    </source>
</evidence>
<evidence type="ECO:0000256" key="14">
    <source>
        <dbReference type="RuleBase" id="RU003591"/>
    </source>
</evidence>
<dbReference type="PROSITE" id="PS00187">
    <property type="entry name" value="TPP_ENZYMES"/>
    <property type="match status" value="1"/>
</dbReference>
<dbReference type="FunFam" id="3.40.50.970:FF:000016">
    <property type="entry name" value="Acetolactate synthase"/>
    <property type="match status" value="1"/>
</dbReference>
<keyword evidence="10 14" id="KW-0460">Magnesium</keyword>
<evidence type="ECO:0000256" key="12">
    <source>
        <dbReference type="ARBA" id="ARBA00023304"/>
    </source>
</evidence>
<evidence type="ECO:0000256" key="7">
    <source>
        <dbReference type="ARBA" id="ARBA00022679"/>
    </source>
</evidence>
<comment type="similarity">
    <text evidence="3 14">Belongs to the TPP enzyme family.</text>
</comment>
<dbReference type="Pfam" id="PF00205">
    <property type="entry name" value="TPP_enzyme_M"/>
    <property type="match status" value="1"/>
</dbReference>
<protein>
    <recommendedName>
        <fullName evidence="4 14">Acetolactate synthase</fullName>
        <ecNumber evidence="4 14">2.2.1.6</ecNumber>
    </recommendedName>
</protein>
<keyword evidence="6" id="KW-0285">Flavoprotein</keyword>
<dbReference type="InterPro" id="IPR000399">
    <property type="entry name" value="TPP-bd_CS"/>
</dbReference>
<dbReference type="SUPFAM" id="SSF52467">
    <property type="entry name" value="DHS-like NAD/FAD-binding domain"/>
    <property type="match status" value="1"/>
</dbReference>
<dbReference type="NCBIfam" id="NF006524">
    <property type="entry name" value="PRK08978.1"/>
    <property type="match status" value="1"/>
</dbReference>
<dbReference type="InterPro" id="IPR011766">
    <property type="entry name" value="TPP_enzyme_TPP-bd"/>
</dbReference>
<dbReference type="GO" id="GO:0030976">
    <property type="term" value="F:thiamine pyrophosphate binding"/>
    <property type="evidence" value="ECO:0007669"/>
    <property type="project" value="UniProtKB-UniRule"/>
</dbReference>
<evidence type="ECO:0000259" key="15">
    <source>
        <dbReference type="Pfam" id="PF00205"/>
    </source>
</evidence>
<dbReference type="GO" id="GO:0000287">
    <property type="term" value="F:magnesium ion binding"/>
    <property type="evidence" value="ECO:0007669"/>
    <property type="project" value="UniProtKB-UniRule"/>
</dbReference>
<keyword evidence="5 14" id="KW-0028">Amino-acid biosynthesis</keyword>
<reference evidence="18 19" key="1">
    <citation type="submission" date="2018-08" db="EMBL/GenBank/DDBJ databases">
        <authorList>
            <person name="Khan S.A."/>
        </authorList>
    </citation>
    <scope>NUCLEOTIDE SEQUENCE [LARGE SCALE GENOMIC DNA]</scope>
    <source>
        <strain evidence="18 19">GTF-13</strain>
    </source>
</reference>
<comment type="cofactor">
    <cofactor evidence="14">
        <name>Mg(2+)</name>
        <dbReference type="ChEBI" id="CHEBI:18420"/>
    </cofactor>
    <text evidence="14">Binds 1 Mg(2+) ion per subunit.</text>
</comment>
<dbReference type="EC" id="2.2.1.6" evidence="4 14"/>
<dbReference type="NCBIfam" id="TIGR00118">
    <property type="entry name" value="acolac_lg"/>
    <property type="match status" value="1"/>
</dbReference>
<accession>A0A3P3VS57</accession>
<dbReference type="Gene3D" id="3.40.50.1220">
    <property type="entry name" value="TPP-binding domain"/>
    <property type="match status" value="1"/>
</dbReference>
<dbReference type="GO" id="GO:0009097">
    <property type="term" value="P:isoleucine biosynthetic process"/>
    <property type="evidence" value="ECO:0007669"/>
    <property type="project" value="UniProtKB-UniPathway"/>
</dbReference>
<dbReference type="UniPathway" id="UPA00047">
    <property type="reaction ID" value="UER00055"/>
</dbReference>
<comment type="cofactor">
    <cofactor evidence="14">
        <name>thiamine diphosphate</name>
        <dbReference type="ChEBI" id="CHEBI:58937"/>
    </cofactor>
    <text evidence="14">Binds 1 thiamine pyrophosphate per subunit.</text>
</comment>
<proteinExistence type="inferred from homology"/>
<dbReference type="InterPro" id="IPR029035">
    <property type="entry name" value="DHS-like_NAD/FAD-binding_dom"/>
</dbReference>
<keyword evidence="8 14" id="KW-0479">Metal-binding</keyword>
<evidence type="ECO:0000256" key="2">
    <source>
        <dbReference type="ARBA" id="ARBA00005025"/>
    </source>
</evidence>
<dbReference type="Pfam" id="PF02775">
    <property type="entry name" value="TPP_enzyme_C"/>
    <property type="match status" value="1"/>
</dbReference>
<evidence type="ECO:0000313" key="19">
    <source>
        <dbReference type="Proteomes" id="UP000280792"/>
    </source>
</evidence>
<dbReference type="RefSeq" id="WP_125014767.1">
    <property type="nucleotide sequence ID" value="NZ_QWEZ01000001.1"/>
</dbReference>
<sequence length="551" mass="60228">MKGAEYLIKALQEAGTDTLFGYPGGAIMPVYDALYDSGLQHILCRHEQGAALAADGYARASGRLGVCLATSGPGATNLLTGIANAYLDSIPLLAITGQVASPVMGTDAFQEVDILGMSLPVVKHSFLVQRVEDLPMIIQQGIEIATQGRPGPVLIDIPKDIQLAEFEPGAIEPGQVEPLQVEDGLLQRARELILESQRPILYSGGGVGLADAVEALRQFAEHCSIPCVTTLKGIGNHPVDTPLHLGMLGMHGTRAANLAVHDCDLLIAVGARFDDRVTGKLDEFAPEARVIHLDIDPAEMGKLRQPDLSLRGDLSSTLAALECNPNIETWRQQCSELKHKHRWRYEHPGKGIWAPSLIRELAEKSDANQIICCDVGQHQMWVAQHYPFSHPSRHLSSSGLGTMGYGLPAAIGAQLANPDCSVINVCGDGSFMMNIQELATLKRYRLPVKILILDNQRLGMVRQWQELFFSERYSETDLSDNPDFVAIARAFGMEARHIEQADQVSDALEQLIHSTHSYLLHVSINPQENVWPLVPPGVSNTQMMEHNYESF</sequence>
<dbReference type="CDD" id="cd07035">
    <property type="entry name" value="TPP_PYR_POX_like"/>
    <property type="match status" value="1"/>
</dbReference>
<dbReference type="Proteomes" id="UP000280792">
    <property type="component" value="Unassembled WGS sequence"/>
</dbReference>
<reference evidence="18 19" key="2">
    <citation type="submission" date="2018-12" db="EMBL/GenBank/DDBJ databases">
        <title>Simiduia agarivorans gen. nov., sp. nov., a marine, agarolytic bacterium isolated from shallow coastal water from Keelung, Taiwan.</title>
        <authorList>
            <person name="Shieh W.Y."/>
        </authorList>
    </citation>
    <scope>NUCLEOTIDE SEQUENCE [LARGE SCALE GENOMIC DNA]</scope>
    <source>
        <strain evidence="18 19">GTF-13</strain>
    </source>
</reference>
<evidence type="ECO:0000256" key="5">
    <source>
        <dbReference type="ARBA" id="ARBA00022605"/>
    </source>
</evidence>
<comment type="pathway">
    <text evidence="1 14">Amino-acid biosynthesis; L-isoleucine biosynthesis; L-isoleucine from 2-oxobutanoate: step 1/4.</text>
</comment>
<dbReference type="UniPathway" id="UPA00049">
    <property type="reaction ID" value="UER00059"/>
</dbReference>
<dbReference type="PANTHER" id="PTHR18968">
    <property type="entry name" value="THIAMINE PYROPHOSPHATE ENZYMES"/>
    <property type="match status" value="1"/>
</dbReference>
<comment type="caution">
    <text evidence="18">The sequence shown here is derived from an EMBL/GenBank/DDBJ whole genome shotgun (WGS) entry which is preliminary data.</text>
</comment>
<dbReference type="Pfam" id="PF02776">
    <property type="entry name" value="TPP_enzyme_N"/>
    <property type="match status" value="1"/>
</dbReference>
<evidence type="ECO:0000259" key="16">
    <source>
        <dbReference type="Pfam" id="PF02775"/>
    </source>
</evidence>
<evidence type="ECO:0000256" key="13">
    <source>
        <dbReference type="ARBA" id="ARBA00048670"/>
    </source>
</evidence>
<evidence type="ECO:0000256" key="3">
    <source>
        <dbReference type="ARBA" id="ARBA00007812"/>
    </source>
</evidence>
<dbReference type="GO" id="GO:0003984">
    <property type="term" value="F:acetolactate synthase activity"/>
    <property type="evidence" value="ECO:0007669"/>
    <property type="project" value="UniProtKB-EC"/>
</dbReference>
<evidence type="ECO:0000256" key="4">
    <source>
        <dbReference type="ARBA" id="ARBA00013145"/>
    </source>
</evidence>
<dbReference type="InterPro" id="IPR029061">
    <property type="entry name" value="THDP-binding"/>
</dbReference>
<evidence type="ECO:0000256" key="10">
    <source>
        <dbReference type="ARBA" id="ARBA00022842"/>
    </source>
</evidence>
<dbReference type="InterPro" id="IPR012001">
    <property type="entry name" value="Thiamin_PyroP_enz_TPP-bd_dom"/>
</dbReference>
<name>A0A3P3VS57_9GAMM</name>
<comment type="pathway">
    <text evidence="2 14">Amino-acid biosynthesis; L-valine biosynthesis; L-valine from pyruvate: step 1/4.</text>
</comment>
<dbReference type="SUPFAM" id="SSF52518">
    <property type="entry name" value="Thiamin diphosphate-binding fold (THDP-binding)"/>
    <property type="match status" value="2"/>
</dbReference>